<dbReference type="GO" id="GO:0008270">
    <property type="term" value="F:zinc ion binding"/>
    <property type="evidence" value="ECO:0007669"/>
    <property type="project" value="UniProtKB-KW"/>
</dbReference>
<organism evidence="8 9">
    <name type="scientific">Rhipicephalus sanguineus</name>
    <name type="common">Brown dog tick</name>
    <name type="synonym">Ixodes sanguineus</name>
    <dbReference type="NCBI Taxonomy" id="34632"/>
    <lineage>
        <taxon>Eukaryota</taxon>
        <taxon>Metazoa</taxon>
        <taxon>Ecdysozoa</taxon>
        <taxon>Arthropoda</taxon>
        <taxon>Chelicerata</taxon>
        <taxon>Arachnida</taxon>
        <taxon>Acari</taxon>
        <taxon>Parasitiformes</taxon>
        <taxon>Ixodida</taxon>
        <taxon>Ixodoidea</taxon>
        <taxon>Ixodidae</taxon>
        <taxon>Rhipicephalinae</taxon>
        <taxon>Rhipicephalus</taxon>
        <taxon>Rhipicephalus</taxon>
    </lineage>
</organism>
<dbReference type="PANTHER" id="PTHR11255:SF54">
    <property type="entry name" value="DIACYLGLYCEROL KINASE THETA"/>
    <property type="match status" value="1"/>
</dbReference>
<evidence type="ECO:0000259" key="7">
    <source>
        <dbReference type="Pfam" id="PF00609"/>
    </source>
</evidence>
<evidence type="ECO:0000256" key="5">
    <source>
        <dbReference type="ARBA" id="ARBA00022840"/>
    </source>
</evidence>
<dbReference type="VEuPathDB" id="VectorBase:RSAN_041960"/>
<keyword evidence="9" id="KW-1185">Reference proteome</keyword>
<reference evidence="8" key="2">
    <citation type="submission" date="2021-09" db="EMBL/GenBank/DDBJ databases">
        <authorList>
            <person name="Jia N."/>
            <person name="Wang J."/>
            <person name="Shi W."/>
            <person name="Du L."/>
            <person name="Sun Y."/>
            <person name="Zhan W."/>
            <person name="Jiang J."/>
            <person name="Wang Q."/>
            <person name="Zhang B."/>
            <person name="Ji P."/>
            <person name="Sakyi L.B."/>
            <person name="Cui X."/>
            <person name="Yuan T."/>
            <person name="Jiang B."/>
            <person name="Yang W."/>
            <person name="Lam T.T.-Y."/>
            <person name="Chang Q."/>
            <person name="Ding S."/>
            <person name="Wang X."/>
            <person name="Zhu J."/>
            <person name="Ruan X."/>
            <person name="Zhao L."/>
            <person name="Wei J."/>
            <person name="Que T."/>
            <person name="Du C."/>
            <person name="Cheng J."/>
            <person name="Dai P."/>
            <person name="Han X."/>
            <person name="Huang E."/>
            <person name="Gao Y."/>
            <person name="Liu J."/>
            <person name="Shao H."/>
            <person name="Ye R."/>
            <person name="Li L."/>
            <person name="Wei W."/>
            <person name="Wang X."/>
            <person name="Wang C."/>
            <person name="Huo Q."/>
            <person name="Li W."/>
            <person name="Guo W."/>
            <person name="Chen H."/>
            <person name="Chen S."/>
            <person name="Zhou L."/>
            <person name="Zhou L."/>
            <person name="Ni X."/>
            <person name="Tian J."/>
            <person name="Zhou Y."/>
            <person name="Sheng Y."/>
            <person name="Liu T."/>
            <person name="Pan Y."/>
            <person name="Xia L."/>
            <person name="Li J."/>
            <person name="Zhao F."/>
            <person name="Cao W."/>
        </authorList>
    </citation>
    <scope>NUCLEOTIDE SEQUENCE</scope>
    <source>
        <strain evidence="8">Rsan-2018</strain>
        <tissue evidence="8">Larvae</tissue>
    </source>
</reference>
<keyword evidence="3" id="KW-0479">Metal-binding</keyword>
<protein>
    <recommendedName>
        <fullName evidence="7">Diacylglycerol kinase accessory domain-containing protein</fullName>
    </recommendedName>
</protein>
<evidence type="ECO:0000313" key="9">
    <source>
        <dbReference type="Proteomes" id="UP000821837"/>
    </source>
</evidence>
<dbReference type="Pfam" id="PF00609">
    <property type="entry name" value="DAGK_acc"/>
    <property type="match status" value="1"/>
</dbReference>
<evidence type="ECO:0000313" key="8">
    <source>
        <dbReference type="EMBL" id="KAH7947006.1"/>
    </source>
</evidence>
<feature type="compositionally biased region" description="Low complexity" evidence="6">
    <location>
        <begin position="109"/>
        <end position="118"/>
    </location>
</feature>
<dbReference type="GO" id="GO:0016020">
    <property type="term" value="C:membrane"/>
    <property type="evidence" value="ECO:0007669"/>
    <property type="project" value="UniProtKB-SubCell"/>
</dbReference>
<dbReference type="OrthoDB" id="242257at2759"/>
<proteinExistence type="predicted"/>
<dbReference type="GO" id="GO:0005524">
    <property type="term" value="F:ATP binding"/>
    <property type="evidence" value="ECO:0007669"/>
    <property type="project" value="UniProtKB-KW"/>
</dbReference>
<sequence length="118" mass="12885">MFSKPTHYDGMLEIVGVTGVVHMGQIQSGLRSAIRIAQGGHLRIRLNTEMPVQVDGEPWIQGPGEVVVLRSALKATMLKKSKSKIRRRNTEPTMVLASLEGPQQPPPTTSTSHTMGPF</sequence>
<dbReference type="InterPro" id="IPR016064">
    <property type="entry name" value="NAD/diacylglycerol_kinase_sf"/>
</dbReference>
<dbReference type="InterPro" id="IPR000756">
    <property type="entry name" value="Diacylglycerol_kin_accessory"/>
</dbReference>
<evidence type="ECO:0000256" key="2">
    <source>
        <dbReference type="ARBA" id="ARBA00022741"/>
    </source>
</evidence>
<dbReference type="Gene3D" id="2.60.200.40">
    <property type="match status" value="1"/>
</dbReference>
<reference evidence="8" key="1">
    <citation type="journal article" date="2020" name="Cell">
        <title>Large-Scale Comparative Analyses of Tick Genomes Elucidate Their Genetic Diversity and Vector Capacities.</title>
        <authorList>
            <consortium name="Tick Genome and Microbiome Consortium (TIGMIC)"/>
            <person name="Jia N."/>
            <person name="Wang J."/>
            <person name="Shi W."/>
            <person name="Du L."/>
            <person name="Sun Y."/>
            <person name="Zhan W."/>
            <person name="Jiang J.F."/>
            <person name="Wang Q."/>
            <person name="Zhang B."/>
            <person name="Ji P."/>
            <person name="Bell-Sakyi L."/>
            <person name="Cui X.M."/>
            <person name="Yuan T.T."/>
            <person name="Jiang B.G."/>
            <person name="Yang W.F."/>
            <person name="Lam T.T."/>
            <person name="Chang Q.C."/>
            <person name="Ding S.J."/>
            <person name="Wang X.J."/>
            <person name="Zhu J.G."/>
            <person name="Ruan X.D."/>
            <person name="Zhao L."/>
            <person name="Wei J.T."/>
            <person name="Ye R.Z."/>
            <person name="Que T.C."/>
            <person name="Du C.H."/>
            <person name="Zhou Y.H."/>
            <person name="Cheng J.X."/>
            <person name="Dai P.F."/>
            <person name="Guo W.B."/>
            <person name="Han X.H."/>
            <person name="Huang E.J."/>
            <person name="Li L.F."/>
            <person name="Wei W."/>
            <person name="Gao Y.C."/>
            <person name="Liu J.Z."/>
            <person name="Shao H.Z."/>
            <person name="Wang X."/>
            <person name="Wang C.C."/>
            <person name="Yang T.C."/>
            <person name="Huo Q.B."/>
            <person name="Li W."/>
            <person name="Chen H.Y."/>
            <person name="Chen S.E."/>
            <person name="Zhou L.G."/>
            <person name="Ni X.B."/>
            <person name="Tian J.H."/>
            <person name="Sheng Y."/>
            <person name="Liu T."/>
            <person name="Pan Y.S."/>
            <person name="Xia L.Y."/>
            <person name="Li J."/>
            <person name="Zhao F."/>
            <person name="Cao W.C."/>
        </authorList>
    </citation>
    <scope>NUCLEOTIDE SEQUENCE</scope>
    <source>
        <strain evidence="8">Rsan-2018</strain>
    </source>
</reference>
<gene>
    <name evidence="8" type="ORF">HPB52_007253</name>
</gene>
<keyword evidence="4" id="KW-0418">Kinase</keyword>
<feature type="domain" description="Diacylglycerol kinase accessory" evidence="7">
    <location>
        <begin position="2"/>
        <end position="58"/>
    </location>
</feature>
<feature type="region of interest" description="Disordered" evidence="6">
    <location>
        <begin position="80"/>
        <end position="118"/>
    </location>
</feature>
<evidence type="ECO:0000256" key="6">
    <source>
        <dbReference type="SAM" id="MobiDB-lite"/>
    </source>
</evidence>
<dbReference type="SUPFAM" id="SSF111331">
    <property type="entry name" value="NAD kinase/diacylglycerol kinase-like"/>
    <property type="match status" value="1"/>
</dbReference>
<dbReference type="InterPro" id="IPR037607">
    <property type="entry name" value="DGK"/>
</dbReference>
<keyword evidence="5" id="KW-0067">ATP-binding</keyword>
<dbReference type="AlphaFoldDB" id="A0A9D4PND9"/>
<dbReference type="Proteomes" id="UP000821837">
    <property type="component" value="Chromosome 6"/>
</dbReference>
<evidence type="ECO:0000256" key="4">
    <source>
        <dbReference type="ARBA" id="ARBA00022777"/>
    </source>
</evidence>
<dbReference type="GO" id="GO:0004143">
    <property type="term" value="F:ATP-dependent diacylglycerol kinase activity"/>
    <property type="evidence" value="ECO:0007669"/>
    <property type="project" value="InterPro"/>
</dbReference>
<dbReference type="EMBL" id="JABSTV010001252">
    <property type="protein sequence ID" value="KAH7947006.1"/>
    <property type="molecule type" value="Genomic_DNA"/>
</dbReference>
<keyword evidence="3" id="KW-0863">Zinc-finger</keyword>
<dbReference type="GO" id="GO:0007200">
    <property type="term" value="P:phospholipase C-activating G protein-coupled receptor signaling pathway"/>
    <property type="evidence" value="ECO:0007669"/>
    <property type="project" value="InterPro"/>
</dbReference>
<evidence type="ECO:0000256" key="3">
    <source>
        <dbReference type="ARBA" id="ARBA00022771"/>
    </source>
</evidence>
<dbReference type="PANTHER" id="PTHR11255">
    <property type="entry name" value="DIACYLGLYCEROL KINASE"/>
    <property type="match status" value="1"/>
</dbReference>
<comment type="caution">
    <text evidence="8">The sequence shown here is derived from an EMBL/GenBank/DDBJ whole genome shotgun (WGS) entry which is preliminary data.</text>
</comment>
<keyword evidence="2" id="KW-0547">Nucleotide-binding</keyword>
<name>A0A9D4PND9_RHISA</name>
<keyword evidence="1" id="KW-0808">Transferase</keyword>
<keyword evidence="3" id="KW-0862">Zinc</keyword>
<evidence type="ECO:0000256" key="1">
    <source>
        <dbReference type="ARBA" id="ARBA00022679"/>
    </source>
</evidence>
<accession>A0A9D4PND9</accession>